<evidence type="ECO:0000313" key="4">
    <source>
        <dbReference type="EMBL" id="MBA1157770.1"/>
    </source>
</evidence>
<keyword evidence="5" id="KW-1185">Reference proteome</keyword>
<feature type="domain" description="Terminase large subunit-like endonuclease" evidence="3">
    <location>
        <begin position="263"/>
        <end position="543"/>
    </location>
</feature>
<accession>A0A838BQY1</accession>
<dbReference type="PANTHER" id="PTHR41287:SF1">
    <property type="entry name" value="PROTEIN YMFN"/>
    <property type="match status" value="1"/>
</dbReference>
<evidence type="ECO:0000313" key="5">
    <source>
        <dbReference type="Proteomes" id="UP000572984"/>
    </source>
</evidence>
<gene>
    <name evidence="4" type="ORF">H0S73_16790</name>
</gene>
<dbReference type="EMBL" id="JACDXJ010000001">
    <property type="protein sequence ID" value="MBA1157770.1"/>
    <property type="molecule type" value="Genomic_DNA"/>
</dbReference>
<evidence type="ECO:0000259" key="3">
    <source>
        <dbReference type="Pfam" id="PF20441"/>
    </source>
</evidence>
<feature type="compositionally biased region" description="Basic residues" evidence="1">
    <location>
        <begin position="14"/>
        <end position="25"/>
    </location>
</feature>
<feature type="domain" description="Terminase large subunit-like ATPase" evidence="2">
    <location>
        <begin position="73"/>
        <end position="238"/>
    </location>
</feature>
<dbReference type="GO" id="GO:0004519">
    <property type="term" value="F:endonuclease activity"/>
    <property type="evidence" value="ECO:0007669"/>
    <property type="project" value="InterPro"/>
</dbReference>
<comment type="caution">
    <text evidence="4">The sequence shown here is derived from an EMBL/GenBank/DDBJ whole genome shotgun (WGS) entry which is preliminary data.</text>
</comment>
<sequence>MHQHNLGDDAPQHGPRRPARARSKGKAGVAAQGRRKAKEQVRRSDRSERVIRFIEALTVPSGEGQGGPFKLREWQKQFIRDIYEPHELRKGQYRRRVRRAILSIARKNGKTALIAALVLVHLIGPEAIQNGEIYSAANDREQAGQVYKVASQIVKSDPELSAMLRCVDSTKTIACYANGSFYKAISAEAGTKHGLNPSFVIFDELAQAKDRELYDVLDTSMGARAEPLFVTISTQSNDPEHILSKLIDDGLGSKDPTIVCHLYAVPEEQEDIFDPKCWEMANPALHDFRDFDDLKAIADKAQRMPAEEPKFRNLYLNQRVAPVASLISRAEWMACKGNTEIEEGEEVYLGLDLSSINDLTALVMVSAGDPTKVVPFLWKPEAFLKDHSNRDFGSGNHRYVEWHRDGHLLATPGRSIDKEVIARHIADLCGRYRVLGMAYDRWRIDDLIKEFDRIDFASHKDGEKGDGLRIIPWGQGFKDMTPAIDAMEVAVIDRKLIHGNNPVLNWNMANAVAVTDPAGGRKIDKNKARFRIDGAVALTMALGLKSRDRVNEVPFDAEAWIASYA</sequence>
<dbReference type="PANTHER" id="PTHR41287">
    <property type="match status" value="1"/>
</dbReference>
<dbReference type="Pfam" id="PF20441">
    <property type="entry name" value="TerL_nuclease"/>
    <property type="match status" value="1"/>
</dbReference>
<feature type="region of interest" description="Disordered" evidence="1">
    <location>
        <begin position="1"/>
        <end position="44"/>
    </location>
</feature>
<dbReference type="InterPro" id="IPR046461">
    <property type="entry name" value="TerL_ATPase"/>
</dbReference>
<evidence type="ECO:0000256" key="1">
    <source>
        <dbReference type="SAM" id="MobiDB-lite"/>
    </source>
</evidence>
<dbReference type="AlphaFoldDB" id="A0A838BQY1"/>
<reference evidence="4 5" key="1">
    <citation type="submission" date="2020-07" db="EMBL/GenBank/DDBJ databases">
        <title>Draft genome and description of Microvirga mediterraneensis Marseille-Q2068 sp. nov.</title>
        <authorList>
            <person name="Boxberger M."/>
        </authorList>
    </citation>
    <scope>NUCLEOTIDE SEQUENCE [LARGE SCALE GENOMIC DNA]</scope>
    <source>
        <strain evidence="4 5">Marseille-Q2068</strain>
    </source>
</reference>
<name>A0A838BQY1_9HYPH</name>
<proteinExistence type="predicted"/>
<evidence type="ECO:0000259" key="2">
    <source>
        <dbReference type="Pfam" id="PF03354"/>
    </source>
</evidence>
<protein>
    <submittedName>
        <fullName evidence="4">Terminase large subunit</fullName>
    </submittedName>
</protein>
<dbReference type="InterPro" id="IPR046462">
    <property type="entry name" value="TerL_nuclease"/>
</dbReference>
<dbReference type="InterPro" id="IPR027417">
    <property type="entry name" value="P-loop_NTPase"/>
</dbReference>
<dbReference type="Gene3D" id="3.40.50.300">
    <property type="entry name" value="P-loop containing nucleotide triphosphate hydrolases"/>
    <property type="match status" value="1"/>
</dbReference>
<dbReference type="InterPro" id="IPR005021">
    <property type="entry name" value="Terminase_largesu-like"/>
</dbReference>
<feature type="compositionally biased region" description="Basic and acidic residues" evidence="1">
    <location>
        <begin position="1"/>
        <end position="11"/>
    </location>
</feature>
<dbReference type="Proteomes" id="UP000572984">
    <property type="component" value="Unassembled WGS sequence"/>
</dbReference>
<dbReference type="Pfam" id="PF03354">
    <property type="entry name" value="TerL_ATPase"/>
    <property type="match status" value="1"/>
</dbReference>
<organism evidence="4 5">
    <name type="scientific">Microvirga mediterraneensis</name>
    <dbReference type="NCBI Taxonomy" id="2754695"/>
    <lineage>
        <taxon>Bacteria</taxon>
        <taxon>Pseudomonadati</taxon>
        <taxon>Pseudomonadota</taxon>
        <taxon>Alphaproteobacteria</taxon>
        <taxon>Hyphomicrobiales</taxon>
        <taxon>Methylobacteriaceae</taxon>
        <taxon>Microvirga</taxon>
    </lineage>
</organism>